<name>A0A1M5Y3M2_9BRAD</name>
<evidence type="ECO:0000313" key="3">
    <source>
        <dbReference type="Proteomes" id="UP000189796"/>
    </source>
</evidence>
<feature type="domain" description="SnoaL-like" evidence="1">
    <location>
        <begin position="21"/>
        <end position="122"/>
    </location>
</feature>
<dbReference type="Pfam" id="PF12680">
    <property type="entry name" value="SnoaL_2"/>
    <property type="match status" value="1"/>
</dbReference>
<dbReference type="SUPFAM" id="SSF54427">
    <property type="entry name" value="NTF2-like"/>
    <property type="match status" value="1"/>
</dbReference>
<reference evidence="2 3" key="1">
    <citation type="submission" date="2016-11" db="EMBL/GenBank/DDBJ databases">
        <authorList>
            <person name="Jaros S."/>
            <person name="Januszkiewicz K."/>
            <person name="Wedrychowicz H."/>
        </authorList>
    </citation>
    <scope>NUCLEOTIDE SEQUENCE [LARGE SCALE GENOMIC DNA]</scope>
    <source>
        <strain evidence="2 3">GAS138</strain>
    </source>
</reference>
<dbReference type="EMBL" id="LT670817">
    <property type="protein sequence ID" value="SHI06705.1"/>
    <property type="molecule type" value="Genomic_DNA"/>
</dbReference>
<gene>
    <name evidence="2" type="ORF">SAMN05443248_7893</name>
</gene>
<sequence>MIEVIDTNDGRAVRNKNNVLALYDLMINTKKSEEGTAKFVSPAYIQHNPLIADGSIALGKFFAQITRERARARVVVHRIIAVGDYVWAHVNFLNLFNDDPEDTGIAGVDIYKMDADGKAIEHWDTLQIVGDPKNSAPLIAPNIPRANPNGMF</sequence>
<protein>
    <submittedName>
        <fullName evidence="2">Predicted SnoaL-like aldol condensation-catalyzing enzyme</fullName>
    </submittedName>
</protein>
<proteinExistence type="predicted"/>
<organism evidence="2 3">
    <name type="scientific">Bradyrhizobium erythrophlei</name>
    <dbReference type="NCBI Taxonomy" id="1437360"/>
    <lineage>
        <taxon>Bacteria</taxon>
        <taxon>Pseudomonadati</taxon>
        <taxon>Pseudomonadota</taxon>
        <taxon>Alphaproteobacteria</taxon>
        <taxon>Hyphomicrobiales</taxon>
        <taxon>Nitrobacteraceae</taxon>
        <taxon>Bradyrhizobium</taxon>
    </lineage>
</organism>
<dbReference type="AlphaFoldDB" id="A0A1M5Y3M2"/>
<dbReference type="Gene3D" id="3.10.450.50">
    <property type="match status" value="1"/>
</dbReference>
<dbReference type="InterPro" id="IPR037401">
    <property type="entry name" value="SnoaL-like"/>
</dbReference>
<dbReference type="Proteomes" id="UP000189796">
    <property type="component" value="Chromosome I"/>
</dbReference>
<dbReference type="OrthoDB" id="9812089at2"/>
<dbReference type="RefSeq" id="WP_079605998.1">
    <property type="nucleotide sequence ID" value="NZ_LT670817.1"/>
</dbReference>
<evidence type="ECO:0000313" key="2">
    <source>
        <dbReference type="EMBL" id="SHI06705.1"/>
    </source>
</evidence>
<evidence type="ECO:0000259" key="1">
    <source>
        <dbReference type="Pfam" id="PF12680"/>
    </source>
</evidence>
<dbReference type="InterPro" id="IPR032710">
    <property type="entry name" value="NTF2-like_dom_sf"/>
</dbReference>
<accession>A0A1M5Y3M2</accession>